<organism evidence="13 14">
    <name type="scientific">Malassezia japonica</name>
    <dbReference type="NCBI Taxonomy" id="223818"/>
    <lineage>
        <taxon>Eukaryota</taxon>
        <taxon>Fungi</taxon>
        <taxon>Dikarya</taxon>
        <taxon>Basidiomycota</taxon>
        <taxon>Ustilaginomycotina</taxon>
        <taxon>Malasseziomycetes</taxon>
        <taxon>Malasseziales</taxon>
        <taxon>Malasseziaceae</taxon>
        <taxon>Malassezia</taxon>
    </lineage>
</organism>
<feature type="domain" description="Protein kinase" evidence="12">
    <location>
        <begin position="24"/>
        <end position="298"/>
    </location>
</feature>
<keyword evidence="14" id="KW-1185">Reference proteome</keyword>
<feature type="compositionally biased region" description="Basic and acidic residues" evidence="11">
    <location>
        <begin position="422"/>
        <end position="433"/>
    </location>
</feature>
<comment type="similarity">
    <text evidence="1">Belongs to the SDHAF4 family.</text>
</comment>
<feature type="compositionally biased region" description="Basic residues" evidence="11">
    <location>
        <begin position="443"/>
        <end position="455"/>
    </location>
</feature>
<dbReference type="RefSeq" id="XP_060122333.1">
    <property type="nucleotide sequence ID" value="XM_060266350.1"/>
</dbReference>
<dbReference type="InterPro" id="IPR051131">
    <property type="entry name" value="NEK_Ser/Thr_kinase_NIMA"/>
</dbReference>
<evidence type="ECO:0000256" key="2">
    <source>
        <dbReference type="ARBA" id="ARBA00012513"/>
    </source>
</evidence>
<keyword evidence="7 10" id="KW-0067">ATP-binding</keyword>
<evidence type="ECO:0000256" key="1">
    <source>
        <dbReference type="ARBA" id="ARBA00005701"/>
    </source>
</evidence>
<keyword evidence="3" id="KW-0723">Serine/threonine-protein kinase</keyword>
<evidence type="ECO:0000256" key="3">
    <source>
        <dbReference type="ARBA" id="ARBA00022527"/>
    </source>
</evidence>
<dbReference type="InterPro" id="IPR012875">
    <property type="entry name" value="SDHF4"/>
</dbReference>
<accession>A0AAF0JFZ4</accession>
<evidence type="ECO:0000256" key="6">
    <source>
        <dbReference type="ARBA" id="ARBA00022777"/>
    </source>
</evidence>
<dbReference type="AlphaFoldDB" id="A0AAF0JFZ4"/>
<dbReference type="Proteomes" id="UP001217754">
    <property type="component" value="Chromosome 4"/>
</dbReference>
<proteinExistence type="inferred from homology"/>
<feature type="region of interest" description="Disordered" evidence="11">
    <location>
        <begin position="775"/>
        <end position="822"/>
    </location>
</feature>
<feature type="region of interest" description="Disordered" evidence="11">
    <location>
        <begin position="422"/>
        <end position="462"/>
    </location>
</feature>
<dbReference type="SUPFAM" id="SSF56112">
    <property type="entry name" value="Protein kinase-like (PK-like)"/>
    <property type="match status" value="1"/>
</dbReference>
<dbReference type="EC" id="2.7.11.1" evidence="2"/>
<comment type="catalytic activity">
    <reaction evidence="9">
        <text>L-seryl-[protein] + ATP = O-phospho-L-seryl-[protein] + ADP + H(+)</text>
        <dbReference type="Rhea" id="RHEA:17989"/>
        <dbReference type="Rhea" id="RHEA-COMP:9863"/>
        <dbReference type="Rhea" id="RHEA-COMP:11604"/>
        <dbReference type="ChEBI" id="CHEBI:15378"/>
        <dbReference type="ChEBI" id="CHEBI:29999"/>
        <dbReference type="ChEBI" id="CHEBI:30616"/>
        <dbReference type="ChEBI" id="CHEBI:83421"/>
        <dbReference type="ChEBI" id="CHEBI:456216"/>
        <dbReference type="EC" id="2.7.11.1"/>
    </reaction>
</comment>
<dbReference type="Pfam" id="PF00069">
    <property type="entry name" value="Pkinase"/>
    <property type="match status" value="1"/>
</dbReference>
<feature type="region of interest" description="Disordered" evidence="11">
    <location>
        <begin position="668"/>
        <end position="730"/>
    </location>
</feature>
<comment type="catalytic activity">
    <reaction evidence="8">
        <text>L-threonyl-[protein] + ATP = O-phospho-L-threonyl-[protein] + ADP + H(+)</text>
        <dbReference type="Rhea" id="RHEA:46608"/>
        <dbReference type="Rhea" id="RHEA-COMP:11060"/>
        <dbReference type="Rhea" id="RHEA-COMP:11605"/>
        <dbReference type="ChEBI" id="CHEBI:15378"/>
        <dbReference type="ChEBI" id="CHEBI:30013"/>
        <dbReference type="ChEBI" id="CHEBI:30616"/>
        <dbReference type="ChEBI" id="CHEBI:61977"/>
        <dbReference type="ChEBI" id="CHEBI:456216"/>
        <dbReference type="EC" id="2.7.11.1"/>
    </reaction>
</comment>
<dbReference type="EMBL" id="CP119961">
    <property type="protein sequence ID" value="WFD39436.1"/>
    <property type="molecule type" value="Genomic_DNA"/>
</dbReference>
<dbReference type="Gene3D" id="1.10.510.10">
    <property type="entry name" value="Transferase(Phosphotransferase) domain 1"/>
    <property type="match status" value="1"/>
</dbReference>
<protein>
    <recommendedName>
        <fullName evidence="2">non-specific serine/threonine protein kinase</fullName>
        <ecNumber evidence="2">2.7.11.1</ecNumber>
    </recommendedName>
</protein>
<evidence type="ECO:0000256" key="7">
    <source>
        <dbReference type="ARBA" id="ARBA00022840"/>
    </source>
</evidence>
<feature type="binding site" evidence="10">
    <location>
        <position position="53"/>
    </location>
    <ligand>
        <name>ATP</name>
        <dbReference type="ChEBI" id="CHEBI:30616"/>
    </ligand>
</feature>
<dbReference type="Gene3D" id="3.30.200.20">
    <property type="entry name" value="Phosphorylase Kinase, domain 1"/>
    <property type="match status" value="1"/>
</dbReference>
<dbReference type="PANTHER" id="PTHR44899">
    <property type="entry name" value="CAMK FAMILY PROTEIN KINASE"/>
    <property type="match status" value="1"/>
</dbReference>
<feature type="compositionally biased region" description="Pro residues" evidence="11">
    <location>
        <begin position="698"/>
        <end position="707"/>
    </location>
</feature>
<gene>
    <name evidence="13" type="ORF">MJAP1_002413</name>
</gene>
<dbReference type="Pfam" id="PF07896">
    <property type="entry name" value="DUF1674"/>
    <property type="match status" value="1"/>
</dbReference>
<evidence type="ECO:0000313" key="14">
    <source>
        <dbReference type="Proteomes" id="UP001217754"/>
    </source>
</evidence>
<dbReference type="GO" id="GO:0005524">
    <property type="term" value="F:ATP binding"/>
    <property type="evidence" value="ECO:0007669"/>
    <property type="project" value="UniProtKB-UniRule"/>
</dbReference>
<reference evidence="13" key="1">
    <citation type="submission" date="2023-03" db="EMBL/GenBank/DDBJ databases">
        <title>Mating type loci evolution in Malassezia.</title>
        <authorList>
            <person name="Coelho M.A."/>
        </authorList>
    </citation>
    <scope>NUCLEOTIDE SEQUENCE</scope>
    <source>
        <strain evidence="13">CBS 9431</strain>
    </source>
</reference>
<feature type="compositionally biased region" description="Basic and acidic residues" evidence="11">
    <location>
        <begin position="683"/>
        <end position="694"/>
    </location>
</feature>
<dbReference type="PROSITE" id="PS00108">
    <property type="entry name" value="PROTEIN_KINASE_ST"/>
    <property type="match status" value="1"/>
</dbReference>
<keyword evidence="5 10" id="KW-0547">Nucleotide-binding</keyword>
<dbReference type="SMART" id="SM00220">
    <property type="entry name" value="S_TKc"/>
    <property type="match status" value="1"/>
</dbReference>
<dbReference type="GO" id="GO:0004674">
    <property type="term" value="F:protein serine/threonine kinase activity"/>
    <property type="evidence" value="ECO:0007669"/>
    <property type="project" value="UniProtKB-KW"/>
</dbReference>
<dbReference type="GeneID" id="85226064"/>
<dbReference type="PROSITE" id="PS00107">
    <property type="entry name" value="PROTEIN_KINASE_ATP"/>
    <property type="match status" value="1"/>
</dbReference>
<name>A0AAF0JFZ4_9BASI</name>
<evidence type="ECO:0000256" key="4">
    <source>
        <dbReference type="ARBA" id="ARBA00022679"/>
    </source>
</evidence>
<evidence type="ECO:0000259" key="12">
    <source>
        <dbReference type="PROSITE" id="PS50011"/>
    </source>
</evidence>
<keyword evidence="4" id="KW-0808">Transferase</keyword>
<evidence type="ECO:0000256" key="5">
    <source>
        <dbReference type="ARBA" id="ARBA00022741"/>
    </source>
</evidence>
<sequence length="834" mass="93190">MREGSGAAERRPSAAALSHVLEGYEALDVIGSGTFGLIRKVKRKSDGVLFARKELNFERMNERDRKHIVSEVNILRTLQHENVVRYEERYVDTENGILYIVMELCEGGDLGAIIKRCRRTRTHLPEDTVWAYFAQMTAALEACHYRAPANTAVGTTRVSAHAILHRDLKPENVFLDVDQNVKLGDFGLSKQIAAQTFANTYVGTPYYMSPELASGQQYDIKSDIWALGCIVYELCALSPPFDANNQAELTRKIKQGMVPSLPRQYSRDLQDTVNAMLHLDHRRRPTTRQLLQVRHIKWACRTHELAALHRKVQLDKEQVVAQTRALEAKEDELAAREKAVAESEAAHSQGDVLGERAKLLDERQLALEQQHVELAQREEACKAFHAELVQQYETWYNGERVQMHSALAEKDALLAQLQEQLAEKEHEQQRRTSDSVAMPGRLPTRHAPRMQRRVSRGRETDEDLRTRIAGVSFSTPRKQAADLVVSDEWEDQEAEEPVPMLPALARLKRLEPKADISDCSMKDASTIWRIPGAAEEASNSPIPQKLLAALHSPAPHKLAAEPAKPKRVSLPEESAEAEDAAESLPASRTVPDLPCLAQDPQWHLCSEEEKPSPFLKRVSRVPLDVLSKPAYDDDAPDAQLVPGPAKLAAAAPFAHDQENQPVMRARKSFAEQRKRRSSLLRPPDAREPRVREASRVPVPRPHIPPASPMGRVGAHGRPQTSANLSPRAPRARLAKATCAVLRTDFPFQSPGPPPLPKEDQLEFERLLRENENKTPFVAEDEEGNAANLHPDAIRGPGAEFEGDTNPQTGEVGGPKSDPLKWKSEWAYGGRAVDF</sequence>
<dbReference type="InterPro" id="IPR008271">
    <property type="entry name" value="Ser/Thr_kinase_AS"/>
</dbReference>
<evidence type="ECO:0000256" key="11">
    <source>
        <dbReference type="SAM" id="MobiDB-lite"/>
    </source>
</evidence>
<dbReference type="InterPro" id="IPR000719">
    <property type="entry name" value="Prot_kinase_dom"/>
</dbReference>
<dbReference type="InterPro" id="IPR011009">
    <property type="entry name" value="Kinase-like_dom_sf"/>
</dbReference>
<feature type="region of interest" description="Disordered" evidence="11">
    <location>
        <begin position="555"/>
        <end position="592"/>
    </location>
</feature>
<evidence type="ECO:0000256" key="9">
    <source>
        <dbReference type="ARBA" id="ARBA00048679"/>
    </source>
</evidence>
<evidence type="ECO:0000313" key="13">
    <source>
        <dbReference type="EMBL" id="WFD39436.1"/>
    </source>
</evidence>
<dbReference type="PROSITE" id="PS50011">
    <property type="entry name" value="PROTEIN_KINASE_DOM"/>
    <property type="match status" value="1"/>
</dbReference>
<evidence type="ECO:0000256" key="10">
    <source>
        <dbReference type="PROSITE-ProRule" id="PRU10141"/>
    </source>
</evidence>
<dbReference type="PANTHER" id="PTHR44899:SF10">
    <property type="entry name" value="NIMA-RELATED KINASE 2"/>
    <property type="match status" value="1"/>
</dbReference>
<keyword evidence="6" id="KW-0418">Kinase</keyword>
<dbReference type="InterPro" id="IPR017441">
    <property type="entry name" value="Protein_kinase_ATP_BS"/>
</dbReference>
<evidence type="ECO:0000256" key="8">
    <source>
        <dbReference type="ARBA" id="ARBA00047899"/>
    </source>
</evidence>
<dbReference type="CDD" id="cd08217">
    <property type="entry name" value="STKc_Nek2"/>
    <property type="match status" value="1"/>
</dbReference>